<protein>
    <submittedName>
        <fullName evidence="2">Alpha/beta hydrolase</fullName>
    </submittedName>
</protein>
<dbReference type="PANTHER" id="PTHR43194:SF5">
    <property type="entry name" value="PIMELOYL-[ACYL-CARRIER PROTEIN] METHYL ESTER ESTERASE"/>
    <property type="match status" value="1"/>
</dbReference>
<reference evidence="2 3" key="1">
    <citation type="journal article" date="2019" name="Int. J. Syst. Evol. Microbiol.">
        <title>The Global Catalogue of Microorganisms (GCM) 10K type strain sequencing project: providing services to taxonomists for standard genome sequencing and annotation.</title>
        <authorList>
            <consortium name="The Broad Institute Genomics Platform"/>
            <consortium name="The Broad Institute Genome Sequencing Center for Infectious Disease"/>
            <person name="Wu L."/>
            <person name="Ma J."/>
        </authorList>
    </citation>
    <scope>NUCLEOTIDE SEQUENCE [LARGE SCALE GENOMIC DNA]</scope>
    <source>
        <strain evidence="2 3">JCM 14736</strain>
    </source>
</reference>
<dbReference type="InterPro" id="IPR029058">
    <property type="entry name" value="AB_hydrolase_fold"/>
</dbReference>
<dbReference type="InterPro" id="IPR000073">
    <property type="entry name" value="AB_hydrolase_1"/>
</dbReference>
<dbReference type="Proteomes" id="UP001500851">
    <property type="component" value="Unassembled WGS sequence"/>
</dbReference>
<dbReference type="PRINTS" id="PR00111">
    <property type="entry name" value="ABHYDROLASE"/>
</dbReference>
<feature type="domain" description="AB hydrolase-1" evidence="1">
    <location>
        <begin position="12"/>
        <end position="237"/>
    </location>
</feature>
<gene>
    <name evidence="2" type="ORF">GCM10009768_19710</name>
</gene>
<evidence type="ECO:0000313" key="2">
    <source>
        <dbReference type="EMBL" id="GAA1790731.1"/>
    </source>
</evidence>
<dbReference type="Gene3D" id="3.40.50.1820">
    <property type="entry name" value="alpha/beta hydrolase"/>
    <property type="match status" value="1"/>
</dbReference>
<organism evidence="2 3">
    <name type="scientific">Leucobacter iarius</name>
    <dbReference type="NCBI Taxonomy" id="333963"/>
    <lineage>
        <taxon>Bacteria</taxon>
        <taxon>Bacillati</taxon>
        <taxon>Actinomycetota</taxon>
        <taxon>Actinomycetes</taxon>
        <taxon>Micrococcales</taxon>
        <taxon>Microbacteriaceae</taxon>
        <taxon>Leucobacter</taxon>
    </lineage>
</organism>
<evidence type="ECO:0000313" key="3">
    <source>
        <dbReference type="Proteomes" id="UP001500851"/>
    </source>
</evidence>
<dbReference type="SUPFAM" id="SSF53474">
    <property type="entry name" value="alpha/beta-Hydrolases"/>
    <property type="match status" value="1"/>
</dbReference>
<dbReference type="GO" id="GO:0016787">
    <property type="term" value="F:hydrolase activity"/>
    <property type="evidence" value="ECO:0007669"/>
    <property type="project" value="UniProtKB-KW"/>
</dbReference>
<accession>A0ABN2LJQ6</accession>
<comment type="caution">
    <text evidence="2">The sequence shown here is derived from an EMBL/GenBank/DDBJ whole genome shotgun (WGS) entry which is preliminary data.</text>
</comment>
<name>A0ABN2LJQ6_9MICO</name>
<keyword evidence="2" id="KW-0378">Hydrolase</keyword>
<dbReference type="PANTHER" id="PTHR43194">
    <property type="entry name" value="HYDROLASE ALPHA/BETA FOLD FAMILY"/>
    <property type="match status" value="1"/>
</dbReference>
<keyword evidence="3" id="KW-1185">Reference proteome</keyword>
<dbReference type="InterPro" id="IPR050228">
    <property type="entry name" value="Carboxylesterase_BioH"/>
</dbReference>
<dbReference type="RefSeq" id="WP_344031878.1">
    <property type="nucleotide sequence ID" value="NZ_BAAAOB010000002.1"/>
</dbReference>
<proteinExistence type="predicted"/>
<evidence type="ECO:0000259" key="1">
    <source>
        <dbReference type="Pfam" id="PF12697"/>
    </source>
</evidence>
<sequence>MHAEVHGEGTPVLFLHGAGVAGWIWRQAASEVRDARDGLQTIAVDLPGFGRSAESTYPGADATVAELSELIRDRGPAVVVGFSLGSQLALRLASLAPDLVRGLVWISGETRPTPFPWVTGVGAGAAAALGRVPALASRQATQAGVPVPLRSEYLSDLRSMRVDSVRRSVDENQRFRAPVTIDRYHGPAVALAGSLERRIVRESADRLPELIPGAAVEVVAGAKHHIPYRFPERVAAATLGVLDADR</sequence>
<dbReference type="EMBL" id="BAAAOB010000002">
    <property type="protein sequence ID" value="GAA1790731.1"/>
    <property type="molecule type" value="Genomic_DNA"/>
</dbReference>
<dbReference type="Pfam" id="PF12697">
    <property type="entry name" value="Abhydrolase_6"/>
    <property type="match status" value="1"/>
</dbReference>